<evidence type="ECO:0008006" key="4">
    <source>
        <dbReference type="Google" id="ProtNLM"/>
    </source>
</evidence>
<evidence type="ECO:0000256" key="1">
    <source>
        <dbReference type="SAM" id="MobiDB-lite"/>
    </source>
</evidence>
<accession>A0A1E1L040</accession>
<dbReference type="EMBL" id="FJUX01000065">
    <property type="protein sequence ID" value="CZT03860.1"/>
    <property type="molecule type" value="Genomic_DNA"/>
</dbReference>
<feature type="region of interest" description="Disordered" evidence="1">
    <location>
        <begin position="26"/>
        <end position="89"/>
    </location>
</feature>
<feature type="compositionally biased region" description="Polar residues" evidence="1">
    <location>
        <begin position="37"/>
        <end position="74"/>
    </location>
</feature>
<dbReference type="AlphaFoldDB" id="A0A1E1L040"/>
<gene>
    <name evidence="2" type="ORF">RAG0_10496</name>
</gene>
<sequence length="255" mass="27826">MVELTHHYIGPTCHSPSQTVSLIVLPSPRTPGPSTVEPKTNSLNTDSSATHPLSDSEQSTYSPTHSLSAPSDTLQAMPPPTPKGRARPQRSFVSFKSVNVAQSSRKVNLAMGSSEHRNVDSREEGHHRNCSVHSDRDGSRPRIGCGIRERPNTAAGPQVTRSGKRCSESPPPAPRKKSKGLKCFSDPKAERVDIHVGEPGQVFIIFFELITEQSPFFEKAFERKSASGQTKVLIFKGDGCHSFWIISSVAIYQVA</sequence>
<reference evidence="3" key="1">
    <citation type="submission" date="2016-03" db="EMBL/GenBank/DDBJ databases">
        <authorList>
            <person name="Guldener U."/>
        </authorList>
    </citation>
    <scope>NUCLEOTIDE SEQUENCE [LARGE SCALE GENOMIC DNA]</scope>
    <source>
        <strain evidence="3">04CH-RAC-A.6.1</strain>
    </source>
</reference>
<evidence type="ECO:0000313" key="3">
    <source>
        <dbReference type="Proteomes" id="UP000178912"/>
    </source>
</evidence>
<keyword evidence="3" id="KW-1185">Reference proteome</keyword>
<name>A0A1E1L040_9HELO</name>
<dbReference type="Proteomes" id="UP000178912">
    <property type="component" value="Unassembled WGS sequence"/>
</dbReference>
<organism evidence="2 3">
    <name type="scientific">Rhynchosporium agropyri</name>
    <dbReference type="NCBI Taxonomy" id="914238"/>
    <lineage>
        <taxon>Eukaryota</taxon>
        <taxon>Fungi</taxon>
        <taxon>Dikarya</taxon>
        <taxon>Ascomycota</taxon>
        <taxon>Pezizomycotina</taxon>
        <taxon>Leotiomycetes</taxon>
        <taxon>Helotiales</taxon>
        <taxon>Ploettnerulaceae</taxon>
        <taxon>Rhynchosporium</taxon>
    </lineage>
</organism>
<protein>
    <recommendedName>
        <fullName evidence="4">BTB domain-containing protein</fullName>
    </recommendedName>
</protein>
<proteinExistence type="predicted"/>
<feature type="compositionally biased region" description="Basic and acidic residues" evidence="1">
    <location>
        <begin position="114"/>
        <end position="140"/>
    </location>
</feature>
<evidence type="ECO:0000313" key="2">
    <source>
        <dbReference type="EMBL" id="CZT03860.1"/>
    </source>
</evidence>
<feature type="region of interest" description="Disordered" evidence="1">
    <location>
        <begin position="106"/>
        <end position="182"/>
    </location>
</feature>